<organism evidence="3 4">
    <name type="scientific">Elsinoe australis</name>
    <dbReference type="NCBI Taxonomy" id="40998"/>
    <lineage>
        <taxon>Eukaryota</taxon>
        <taxon>Fungi</taxon>
        <taxon>Dikarya</taxon>
        <taxon>Ascomycota</taxon>
        <taxon>Pezizomycotina</taxon>
        <taxon>Dothideomycetes</taxon>
        <taxon>Dothideomycetidae</taxon>
        <taxon>Myriangiales</taxon>
        <taxon>Elsinoaceae</taxon>
        <taxon>Elsinoe</taxon>
    </lineage>
</organism>
<keyword evidence="2" id="KW-0732">Signal</keyword>
<feature type="region of interest" description="Disordered" evidence="1">
    <location>
        <begin position="949"/>
        <end position="994"/>
    </location>
</feature>
<dbReference type="EMBL" id="NHZQ01000305">
    <property type="protein sequence ID" value="PSK43703.1"/>
    <property type="molecule type" value="Genomic_DNA"/>
</dbReference>
<feature type="region of interest" description="Disordered" evidence="1">
    <location>
        <begin position="23"/>
        <end position="54"/>
    </location>
</feature>
<accession>A0A2P7Z680</accession>
<feature type="chain" id="PRO_5015200695" evidence="2">
    <location>
        <begin position="18"/>
        <end position="1016"/>
    </location>
</feature>
<reference evidence="3 4" key="1">
    <citation type="submission" date="2017-05" db="EMBL/GenBank/DDBJ databases">
        <title>Draft genome sequence of Elsinoe australis.</title>
        <authorList>
            <person name="Cheng Q."/>
        </authorList>
    </citation>
    <scope>NUCLEOTIDE SEQUENCE [LARGE SCALE GENOMIC DNA]</scope>
    <source>
        <strain evidence="3 4">NL1</strain>
    </source>
</reference>
<feature type="region of interest" description="Disordered" evidence="1">
    <location>
        <begin position="444"/>
        <end position="584"/>
    </location>
</feature>
<feature type="compositionally biased region" description="Low complexity" evidence="1">
    <location>
        <begin position="547"/>
        <end position="584"/>
    </location>
</feature>
<feature type="signal peptide" evidence="2">
    <location>
        <begin position="1"/>
        <end position="17"/>
    </location>
</feature>
<evidence type="ECO:0000256" key="2">
    <source>
        <dbReference type="SAM" id="SignalP"/>
    </source>
</evidence>
<keyword evidence="4" id="KW-1185">Reference proteome</keyword>
<feature type="compositionally biased region" description="Low complexity" evidence="1">
    <location>
        <begin position="976"/>
        <end position="993"/>
    </location>
</feature>
<feature type="region of interest" description="Disordered" evidence="1">
    <location>
        <begin position="610"/>
        <end position="632"/>
    </location>
</feature>
<evidence type="ECO:0000313" key="3">
    <source>
        <dbReference type="EMBL" id="PSK43703.1"/>
    </source>
</evidence>
<sequence>MVNMWFWLWAFAVYANADNSTSVPSLTSASQSQDSGQSTASPITTPQPNTPTRTAIHASNYSWVDFTDRTSITSIYNVTSHAATLFPDMASSDRSSLQSLFECDRALSYWEQNPGENDYTHGSEPTMTTTKTLYVYGEMMVSYPGRVTYTECDGVPRASWTGPPVSTLVTKMVSGTPDLGTKITSTETWFAPYPAPCTEDKAAYSSYCPQLLSLYGDVHQELWSAERQGNYFTYSALPQSPRNICTQSYLQCSLDVSSAHMNYWPAPPRPKDFCQSTTAQTTFTNGSALVTAVQGNMTYTSPYVYITYYGIRYVSAYWSGYNNQTTTTYKTDKVVLSVHPTDVSSVCGPKNQQATFPFNFQDLQPPTPWSAYICNKACSDTPDACIPMDEQLTPHNPKLAWPQTFLSMLHSLNTFNPDSCQFGVDEGGIWDPPQMLTAAPGLNVPVATKPHDEPKPSITAADPITSQPPAPSSPVQGPAAPTTSAGPSPRPIKGPNSPAQGTPSPAKPAASSSPLGIGGMIGSIINRPPAGAVPSQGSGNADPGTPANPGRPGSPAAPANPADPGSPAAADPADPAAPANPASPGIGGIGGIGGFIASMINRPPGAPAPVPAAIPAAQDSSAQGTNPPPKQALIPVAGGSTVTVIQAPNGANVVAGTTHFAGETAVVAGQTLSFRPDGVVVLPTPGPGGRVGAGEVVPFSAAPGAAQGDGAQGSGVQKAVVSVGGTTMTAERAADGTIVMDGKNYQVGDVVSVGGESMEIRADGVVVRGAGGAVISTAAFVAQWSGVVTGGGVQRAFVSVDGKTMTAERAGDGTVVMGGKSYKVGDVVTVGGETMEIRQDGIVVKGAGGVAISTAAFVAMGAQAAPTVLAVAGQQITYGAPAKTVAGKRVSYGAQGLIIGTETEAVPSGTGFVTLDNGEVLRVGVVTRAPGAEIGGMVGSLLAGSGGATTTGASATRNREASETSRSSGVSQTGLPSISADAPPAASPSTGDAADPKPPMLALVGIISLVAVLYIV</sequence>
<dbReference type="PANTHER" id="PTHR24216">
    <property type="entry name" value="PAXILLIN-RELATED"/>
    <property type="match status" value="1"/>
</dbReference>
<dbReference type="STRING" id="40998.A0A2P7Z680"/>
<dbReference type="OrthoDB" id="3927262at2759"/>
<feature type="compositionally biased region" description="Low complexity" evidence="1">
    <location>
        <begin position="477"/>
        <end position="487"/>
    </location>
</feature>
<evidence type="ECO:0000313" key="4">
    <source>
        <dbReference type="Proteomes" id="UP000243723"/>
    </source>
</evidence>
<name>A0A2P7Z680_9PEZI</name>
<feature type="compositionally biased region" description="Low complexity" evidence="1">
    <location>
        <begin position="503"/>
        <end position="514"/>
    </location>
</feature>
<dbReference type="Proteomes" id="UP000243723">
    <property type="component" value="Unassembled WGS sequence"/>
</dbReference>
<proteinExistence type="predicted"/>
<dbReference type="PANTHER" id="PTHR24216:SF65">
    <property type="entry name" value="PAXILLIN-LIKE PROTEIN 1"/>
    <property type="match status" value="1"/>
</dbReference>
<evidence type="ECO:0000256" key="1">
    <source>
        <dbReference type="SAM" id="MobiDB-lite"/>
    </source>
</evidence>
<gene>
    <name evidence="3" type="ORF">B9Z65_7217</name>
</gene>
<comment type="caution">
    <text evidence="3">The sequence shown here is derived from an EMBL/GenBank/DDBJ whole genome shotgun (WGS) entry which is preliminary data.</text>
</comment>
<protein>
    <submittedName>
        <fullName evidence="3">DnaJ-related protein spj1</fullName>
    </submittedName>
</protein>
<feature type="compositionally biased region" description="Polar residues" evidence="1">
    <location>
        <begin position="964"/>
        <end position="975"/>
    </location>
</feature>
<dbReference type="AlphaFoldDB" id="A0A2P7Z680"/>